<accession>A0A4Q7N0Z6</accession>
<dbReference type="RefSeq" id="WP_130539270.1">
    <property type="nucleotide sequence ID" value="NZ_CP042431.1"/>
</dbReference>
<organism evidence="2 3">
    <name type="scientific">Pseudobacter ginsenosidimutans</name>
    <dbReference type="NCBI Taxonomy" id="661488"/>
    <lineage>
        <taxon>Bacteria</taxon>
        <taxon>Pseudomonadati</taxon>
        <taxon>Bacteroidota</taxon>
        <taxon>Chitinophagia</taxon>
        <taxon>Chitinophagales</taxon>
        <taxon>Chitinophagaceae</taxon>
        <taxon>Pseudobacter</taxon>
    </lineage>
</organism>
<gene>
    <name evidence="2" type="ORF">EV199_0693</name>
</gene>
<dbReference type="EMBL" id="SGXA01000001">
    <property type="protein sequence ID" value="RZS74842.1"/>
    <property type="molecule type" value="Genomic_DNA"/>
</dbReference>
<name>A0A4Q7N0Z6_9BACT</name>
<reference evidence="2 3" key="1">
    <citation type="submission" date="2019-02" db="EMBL/GenBank/DDBJ databases">
        <title>Genomic Encyclopedia of Type Strains, Phase IV (KMG-IV): sequencing the most valuable type-strain genomes for metagenomic binning, comparative biology and taxonomic classification.</title>
        <authorList>
            <person name="Goeker M."/>
        </authorList>
    </citation>
    <scope>NUCLEOTIDE SEQUENCE [LARGE SCALE GENOMIC DNA]</scope>
    <source>
        <strain evidence="2 3">DSM 18116</strain>
    </source>
</reference>
<proteinExistence type="predicted"/>
<keyword evidence="1" id="KW-0812">Transmembrane</keyword>
<dbReference type="Proteomes" id="UP000293874">
    <property type="component" value="Unassembled WGS sequence"/>
</dbReference>
<evidence type="ECO:0000256" key="1">
    <source>
        <dbReference type="SAM" id="Phobius"/>
    </source>
</evidence>
<keyword evidence="1" id="KW-1133">Transmembrane helix</keyword>
<dbReference type="AlphaFoldDB" id="A0A4Q7N0Z6"/>
<comment type="caution">
    <text evidence="2">The sequence shown here is derived from an EMBL/GenBank/DDBJ whole genome shotgun (WGS) entry which is preliminary data.</text>
</comment>
<keyword evidence="1" id="KW-0472">Membrane</keyword>
<keyword evidence="3" id="KW-1185">Reference proteome</keyword>
<evidence type="ECO:0000313" key="2">
    <source>
        <dbReference type="EMBL" id="RZS74842.1"/>
    </source>
</evidence>
<sequence>MKKILSFAIVLITLHSCKKEKAEYNPTTVENGSGTLYYQEANTPNNTNWYSASEMIGLSLPNISKSADIQKNIVFGFYNKGDEYGIYSPDNFPKMYGQENWQTRLSIKFRKTNLTIVQMQEWADQYQEKLPPQLIVEEWKKGYNERNYITHPQEGETYAFRSNDGKLTALMMITSVNSFFTSIGFVIWIAK</sequence>
<feature type="transmembrane region" description="Helical" evidence="1">
    <location>
        <begin position="167"/>
        <end position="190"/>
    </location>
</feature>
<evidence type="ECO:0000313" key="3">
    <source>
        <dbReference type="Proteomes" id="UP000293874"/>
    </source>
</evidence>
<protein>
    <submittedName>
        <fullName evidence="2">Uncharacterized protein</fullName>
    </submittedName>
</protein>